<dbReference type="RefSeq" id="WP_340340665.1">
    <property type="nucleotide sequence ID" value="NZ_JBBKZT010000001.1"/>
</dbReference>
<comment type="caution">
    <text evidence="5">The sequence shown here is derived from an EMBL/GenBank/DDBJ whole genome shotgun (WGS) entry which is preliminary data.</text>
</comment>
<dbReference type="Pfam" id="PF13541">
    <property type="entry name" value="ChlI"/>
    <property type="match status" value="1"/>
</dbReference>
<evidence type="ECO:0000313" key="5">
    <source>
        <dbReference type="EMBL" id="MEJ8845500.1"/>
    </source>
</evidence>
<dbReference type="Gene3D" id="3.40.50.300">
    <property type="entry name" value="P-loop containing nucleotide triphosphate hydrolases"/>
    <property type="match status" value="1"/>
</dbReference>
<evidence type="ECO:0000313" key="6">
    <source>
        <dbReference type="Proteomes" id="UP001385892"/>
    </source>
</evidence>
<dbReference type="Pfam" id="PF13335">
    <property type="entry name" value="Mg_chelatase_C"/>
    <property type="match status" value="1"/>
</dbReference>
<evidence type="ECO:0000256" key="3">
    <source>
        <dbReference type="ARBA" id="ARBA00022840"/>
    </source>
</evidence>
<dbReference type="InterPro" id="IPR045006">
    <property type="entry name" value="CHLI-like"/>
</dbReference>
<dbReference type="CDD" id="cd00009">
    <property type="entry name" value="AAA"/>
    <property type="match status" value="1"/>
</dbReference>
<organism evidence="5 6">
    <name type="scientific">Variovorax rhizosphaerae</name>
    <dbReference type="NCBI Taxonomy" id="1836200"/>
    <lineage>
        <taxon>Bacteria</taxon>
        <taxon>Pseudomonadati</taxon>
        <taxon>Pseudomonadota</taxon>
        <taxon>Betaproteobacteria</taxon>
        <taxon>Burkholderiales</taxon>
        <taxon>Comamonadaceae</taxon>
        <taxon>Variovorax</taxon>
    </lineage>
</organism>
<keyword evidence="3" id="KW-0067">ATP-binding</keyword>
<dbReference type="InterPro" id="IPR004482">
    <property type="entry name" value="Mg_chelat-rel"/>
</dbReference>
<name>A0ABU8WDC2_9BURK</name>
<dbReference type="PRINTS" id="PR01657">
    <property type="entry name" value="MCMFAMILY"/>
</dbReference>
<dbReference type="EMBL" id="JBBKZT010000001">
    <property type="protein sequence ID" value="MEJ8845500.1"/>
    <property type="molecule type" value="Genomic_DNA"/>
</dbReference>
<dbReference type="InterPro" id="IPR003593">
    <property type="entry name" value="AAA+_ATPase"/>
</dbReference>
<dbReference type="InterPro" id="IPR027417">
    <property type="entry name" value="P-loop_NTPase"/>
</dbReference>
<dbReference type="Proteomes" id="UP001385892">
    <property type="component" value="Unassembled WGS sequence"/>
</dbReference>
<dbReference type="InterPro" id="IPR014721">
    <property type="entry name" value="Ribsml_uS5_D2-typ_fold_subgr"/>
</dbReference>
<reference evidence="5 6" key="1">
    <citation type="submission" date="2024-03" db="EMBL/GenBank/DDBJ databases">
        <title>Novel species of the genus Variovorax.</title>
        <authorList>
            <person name="Liu Q."/>
            <person name="Xin Y.-H."/>
        </authorList>
    </citation>
    <scope>NUCLEOTIDE SEQUENCE [LARGE SCALE GENOMIC DNA]</scope>
    <source>
        <strain evidence="5 6">KACC 18900</strain>
    </source>
</reference>
<keyword evidence="6" id="KW-1185">Reference proteome</keyword>
<dbReference type="NCBIfam" id="TIGR00368">
    <property type="entry name" value="YifB family Mg chelatase-like AAA ATPase"/>
    <property type="match status" value="1"/>
</dbReference>
<dbReference type="Gene3D" id="3.30.230.10">
    <property type="match status" value="1"/>
</dbReference>
<dbReference type="InterPro" id="IPR025158">
    <property type="entry name" value="Mg_chelat-rel_C"/>
</dbReference>
<dbReference type="SUPFAM" id="SSF54211">
    <property type="entry name" value="Ribosomal protein S5 domain 2-like"/>
    <property type="match status" value="1"/>
</dbReference>
<keyword evidence="2" id="KW-0547">Nucleotide-binding</keyword>
<protein>
    <submittedName>
        <fullName evidence="5">YifB family Mg chelatase-like AAA ATPase</fullName>
    </submittedName>
</protein>
<dbReference type="PANTHER" id="PTHR32039">
    <property type="entry name" value="MAGNESIUM-CHELATASE SUBUNIT CHLI"/>
    <property type="match status" value="1"/>
</dbReference>
<evidence type="ECO:0000256" key="1">
    <source>
        <dbReference type="ARBA" id="ARBA00006354"/>
    </source>
</evidence>
<dbReference type="InterPro" id="IPR020568">
    <property type="entry name" value="Ribosomal_Su5_D2-typ_SF"/>
</dbReference>
<sequence length="514" mass="53731">MSLSLVQSRALLGLEAASVTVEVHLANGLPSFTLVGLADVEVKEARERVRSAIQNAGLEFPNNKKIVVNLAPADLPKDSGRFDLPIALGILAASGQVDAAKLAGHEFAGELSLSGHLRPVRGALAMALALHSRGIATRLVLPAESAQEAALVPGSEVYGARHLLDVARRFLPAGADDPLQVEAGEDGWMRVVPEAGTYVPSYPDLSDVKGQAGAKRALEIAAAGGHSLLMVGPPGSGKSMLAQRFAGLLPAMSVDEALESAAVSSLAGRFAVDRWGVRPTCAPHHSASAVALVGGGSPPRPGEISLAHHGILFLDEFPEFQRAALEALREPLETGTITIARAARRSEFPARFQLIAAMNPCPCGFSGSPLKACRCTPDQISRYQGKLSGPLLDRIDLHIEVPAVSAQELLTAPQGEASAGIRDRAAAARDRAMTRQGVPNQALRGAQIDVHAGLDEAGMRFMQTAATKLGWSARSTHRALKVARTIADLAGAENVQAAHVAEAVQYRRALSGAG</sequence>
<comment type="similarity">
    <text evidence="1">Belongs to the Mg-chelatase subunits D/I family. ComM subfamily.</text>
</comment>
<dbReference type="InterPro" id="IPR001208">
    <property type="entry name" value="MCM_dom"/>
</dbReference>
<dbReference type="SMART" id="SM00382">
    <property type="entry name" value="AAA"/>
    <property type="match status" value="1"/>
</dbReference>
<dbReference type="PANTHER" id="PTHR32039:SF7">
    <property type="entry name" value="COMPETENCE PROTEIN COMM"/>
    <property type="match status" value="1"/>
</dbReference>
<dbReference type="PROSITE" id="PS50051">
    <property type="entry name" value="MCM_2"/>
    <property type="match status" value="1"/>
</dbReference>
<evidence type="ECO:0000259" key="4">
    <source>
        <dbReference type="PROSITE" id="PS50051"/>
    </source>
</evidence>
<dbReference type="Pfam" id="PF01078">
    <property type="entry name" value="Mg_chelatase"/>
    <property type="match status" value="1"/>
</dbReference>
<accession>A0ABU8WDC2</accession>
<dbReference type="SUPFAM" id="SSF52540">
    <property type="entry name" value="P-loop containing nucleoside triphosphate hydrolases"/>
    <property type="match status" value="1"/>
</dbReference>
<feature type="domain" description="MCM C-terminal AAA(+) ATPase" evidence="4">
    <location>
        <begin position="302"/>
        <end position="397"/>
    </location>
</feature>
<proteinExistence type="inferred from homology"/>
<dbReference type="InterPro" id="IPR000523">
    <property type="entry name" value="Mg_chelatse_chII-like_cat_dom"/>
</dbReference>
<evidence type="ECO:0000256" key="2">
    <source>
        <dbReference type="ARBA" id="ARBA00022741"/>
    </source>
</evidence>
<gene>
    <name evidence="5" type="ORF">WKW82_02500</name>
</gene>